<feature type="domain" description="Alpha-2-macroglobulin bait region" evidence="3">
    <location>
        <begin position="557"/>
        <end position="696"/>
    </location>
</feature>
<dbReference type="RefSeq" id="WP_380079218.1">
    <property type="nucleotide sequence ID" value="NZ_JBHRZF010000163.1"/>
</dbReference>
<comment type="caution">
    <text evidence="5">The sequence shown here is derived from an EMBL/GenBank/DDBJ whole genome shotgun (WGS) entry which is preliminary data.</text>
</comment>
<evidence type="ECO:0000313" key="5">
    <source>
        <dbReference type="EMBL" id="MFC3861883.1"/>
    </source>
</evidence>
<dbReference type="InterPro" id="IPR041203">
    <property type="entry name" value="Bact_A2M_MG5"/>
</dbReference>
<proteinExistence type="inferred from homology"/>
<sequence length="1464" mass="157533">MRKARLGGGLLLAGLLLGLGGAQGGVSIYGGQFMAGQAVNVEVYGGKGAVFRVERVLDPGAFLSSGQNPRQPVLSPGLKTQLVGSYRASQSRLSLGKLPSGVYLVRSGRSGGVVLVSRLGLIVKRDSSSALVYAADLKTGEPRQAQVWALHDGGLGQGEKGITIDGRWKLGRNVKESQTFLARRGDDWAVSGSAWNSYAAPTWLGHVYTDRPVYRPGHRVEFKGVLRKPGSLTPVANTPVLLRVTDPDGQEVLRQKVTTNAYGAVTAGLDLRLSARLGEYRVALLAPGEQDEGYGGVSGRFSVEEYQKPEYAVTVTPERRNAVQGEKVSVKVSARYLFGGVPGGAKVTYNVTRARYYPPGFDMDSLPPGEDEGADYGSDLVIQDTARLDTNGEFVLSLPLAKDREGQPVRYRIEAEVEDESRRPVSSQAQVIAYPAAVNVETQTGSYIYDAGKPITVSLDTRNLEGQGQAAQVTLQLVRQEWVKQAGQWAEKETVMASEQVTTGASGKATAKLVTPRGGGYVVRARVKDAQGRTSTSDRFLWILSGDENWGWMTQDIGITLDKRQYAPGDTATVLVTNPNPGTPVLLTLEGDKLRSSTLLRGKGGVLTYRFKVTPDMSPNIFVAAAALHDGDRYSAEARVRVPRPDSALTVKVTPDKARYAPGEAAKFNVEVQNARGQGVPAEVAVGVVDEAVYLVKRDNAPTLLQVFTAERDNQVGTQSSTDFSFEPLGPLALTPPRAPMSRAAFAQSKAEADPAQSDESPREIFRDTLIWVPKLVTDASGHAEVDVKFPDNLTTWIATARAHTREPRFGQATGSALVTKDVIARLSLPAFLVRGDRVTLGGIVNNTLKKNVTGTAKATLQGLSAVAGAVFGPSGAALNLAADGRVRQDLTVKAPQVGLANVVFSARTNGGSDALKLPIPVKARGYEETKTLVGSARQPTVTFTLPAGTNPATVKLNVSATPSLLSAVTPALEFLLGYPYGCTEQTMSRFLPALLARQALGAGTLPDDVTASQLNEYTELGLARLAKFQHQDGGWNFWEYDDSTLEMTAYVTEGLLRAKAVGARVDNAMLDRALKYLSRTVKSSKERQADRARAYRALAQAGRVNTPELLAFSRRADLVPYSLANTAMALKSAGQAQAAKATLERLKARRLSGNGLVHWKGSSNDTWISYWDDNSNQVTAAALEALALLEPQSKLIPGASQWLLTQRRGPQWLSTQDTASVIVAALSLPRGQAGAPQALPVQVDGQKLGQLEVKGRSASLERSVPLGAGRHTVTLPGAATGTIFSAEVKYAREPANLGGINNGIAVTRQYEKLTARWDAKNERYTYSRTPLMQNGTLKDVKVGDLVLVTLTIDPKQDFSRYLLVSDPIPAGTKAMDERSLVIAGLAEPDEYGWDDWNYWYSGRDLRDDRVDLYAAYLSGRGKMTYLLRVQTPGTFTALPTHAFQMYDPDVEGYGPAATFTVKP</sequence>
<dbReference type="Pfam" id="PF00207">
    <property type="entry name" value="A2M"/>
    <property type="match status" value="1"/>
</dbReference>
<evidence type="ECO:0000259" key="3">
    <source>
        <dbReference type="SMART" id="SM01359"/>
    </source>
</evidence>
<dbReference type="InterPro" id="IPR002890">
    <property type="entry name" value="MG2"/>
</dbReference>
<accession>A0ABV8A845</accession>
<dbReference type="Pfam" id="PF07678">
    <property type="entry name" value="TED_complement"/>
    <property type="match status" value="1"/>
</dbReference>
<evidence type="ECO:0000259" key="4">
    <source>
        <dbReference type="SMART" id="SM01360"/>
    </source>
</evidence>
<dbReference type="EMBL" id="JBHRZF010000163">
    <property type="protein sequence ID" value="MFC3861883.1"/>
    <property type="molecule type" value="Genomic_DNA"/>
</dbReference>
<name>A0ABV8A845_9DEIO</name>
<dbReference type="InterPro" id="IPR047565">
    <property type="entry name" value="Alpha-macroglob_thiol-ester_cl"/>
</dbReference>
<dbReference type="InterPro" id="IPR051802">
    <property type="entry name" value="YfhM-like"/>
</dbReference>
<evidence type="ECO:0000313" key="6">
    <source>
        <dbReference type="Proteomes" id="UP001595748"/>
    </source>
</evidence>
<evidence type="ECO:0000256" key="2">
    <source>
        <dbReference type="SAM" id="MobiDB-lite"/>
    </source>
</evidence>
<evidence type="ECO:0000256" key="1">
    <source>
        <dbReference type="ARBA" id="ARBA00010556"/>
    </source>
</evidence>
<dbReference type="Pfam" id="PF17973">
    <property type="entry name" value="bMG10"/>
    <property type="match status" value="1"/>
</dbReference>
<comment type="similarity">
    <text evidence="1">Belongs to the protease inhibitor I39 (alpha-2-macroglobulin) family. Bacterial alpha-2-macroglobulin subfamily.</text>
</comment>
<dbReference type="Proteomes" id="UP001595748">
    <property type="component" value="Unassembled WGS sequence"/>
</dbReference>
<reference evidence="6" key="1">
    <citation type="journal article" date="2019" name="Int. J. Syst. Evol. Microbiol.">
        <title>The Global Catalogue of Microorganisms (GCM) 10K type strain sequencing project: providing services to taxonomists for standard genome sequencing and annotation.</title>
        <authorList>
            <consortium name="The Broad Institute Genomics Platform"/>
            <consortium name="The Broad Institute Genome Sequencing Center for Infectious Disease"/>
            <person name="Wu L."/>
            <person name="Ma J."/>
        </authorList>
    </citation>
    <scope>NUCLEOTIDE SEQUENCE [LARGE SCALE GENOMIC DNA]</scope>
    <source>
        <strain evidence="6">CCTCC AB 2013263</strain>
    </source>
</reference>
<feature type="domain" description="Alpha-2-macroglobulin" evidence="4">
    <location>
        <begin position="769"/>
        <end position="859"/>
    </location>
</feature>
<dbReference type="PANTHER" id="PTHR40094:SF1">
    <property type="entry name" value="UBIQUITIN DOMAIN-CONTAINING PROTEIN"/>
    <property type="match status" value="1"/>
</dbReference>
<dbReference type="InterPro" id="IPR008930">
    <property type="entry name" value="Terpenoid_cyclase/PrenylTrfase"/>
</dbReference>
<dbReference type="PANTHER" id="PTHR40094">
    <property type="entry name" value="ALPHA-2-MACROGLOBULIN HOMOLOG"/>
    <property type="match status" value="1"/>
</dbReference>
<dbReference type="InterPro" id="IPR011625">
    <property type="entry name" value="A2M_N_BRD"/>
</dbReference>
<keyword evidence="6" id="KW-1185">Reference proteome</keyword>
<organism evidence="5 6">
    <name type="scientific">Deinococcus antarcticus</name>
    <dbReference type="NCBI Taxonomy" id="1298767"/>
    <lineage>
        <taxon>Bacteria</taxon>
        <taxon>Thermotogati</taxon>
        <taxon>Deinococcota</taxon>
        <taxon>Deinococci</taxon>
        <taxon>Deinococcales</taxon>
        <taxon>Deinococcaceae</taxon>
        <taxon>Deinococcus</taxon>
    </lineage>
</organism>
<dbReference type="SMART" id="SM01359">
    <property type="entry name" value="A2M_N_2"/>
    <property type="match status" value="1"/>
</dbReference>
<dbReference type="Pfam" id="PF01835">
    <property type="entry name" value="MG2"/>
    <property type="match status" value="1"/>
</dbReference>
<dbReference type="Gene3D" id="1.50.10.20">
    <property type="match status" value="1"/>
</dbReference>
<dbReference type="SMART" id="SM01419">
    <property type="entry name" value="Thiol-ester_cl"/>
    <property type="match status" value="1"/>
</dbReference>
<dbReference type="SUPFAM" id="SSF48239">
    <property type="entry name" value="Terpenoid cyclases/Protein prenyltransferases"/>
    <property type="match status" value="1"/>
</dbReference>
<dbReference type="Gene3D" id="2.20.130.20">
    <property type="match status" value="1"/>
</dbReference>
<dbReference type="InterPro" id="IPR011626">
    <property type="entry name" value="Alpha-macroglobulin_TED"/>
</dbReference>
<protein>
    <submittedName>
        <fullName evidence="5">Alpha-2-macroglobulin</fullName>
    </submittedName>
</protein>
<dbReference type="SMART" id="SM01360">
    <property type="entry name" value="A2M"/>
    <property type="match status" value="1"/>
</dbReference>
<feature type="region of interest" description="Disordered" evidence="2">
    <location>
        <begin position="743"/>
        <end position="762"/>
    </location>
</feature>
<dbReference type="Pfam" id="PF17972">
    <property type="entry name" value="bMG5"/>
    <property type="match status" value="1"/>
</dbReference>
<dbReference type="Gene3D" id="2.60.40.1930">
    <property type="match status" value="1"/>
</dbReference>
<dbReference type="CDD" id="cd02891">
    <property type="entry name" value="A2M_like"/>
    <property type="match status" value="1"/>
</dbReference>
<dbReference type="Pfam" id="PF07703">
    <property type="entry name" value="A2M_BRD"/>
    <property type="match status" value="1"/>
</dbReference>
<gene>
    <name evidence="5" type="ORF">ACFOPQ_14035</name>
</gene>
<dbReference type="InterPro" id="IPR041246">
    <property type="entry name" value="Bact_MG10"/>
</dbReference>
<dbReference type="InterPro" id="IPR001599">
    <property type="entry name" value="Macroglobln_a2"/>
</dbReference>